<name>A0A919CWI2_9ACTN</name>
<dbReference type="AlphaFoldDB" id="A0A919CWI2"/>
<keyword evidence="3" id="KW-1185">Reference proteome</keyword>
<dbReference type="EMBL" id="BMVF01000011">
    <property type="protein sequence ID" value="GHD92037.1"/>
    <property type="molecule type" value="Genomic_DNA"/>
</dbReference>
<feature type="region of interest" description="Disordered" evidence="1">
    <location>
        <begin position="1"/>
        <end position="74"/>
    </location>
</feature>
<organism evidence="2 3">
    <name type="scientific">Streptomyces naganishii JCM 4654</name>
    <dbReference type="NCBI Taxonomy" id="1306179"/>
    <lineage>
        <taxon>Bacteria</taxon>
        <taxon>Bacillati</taxon>
        <taxon>Actinomycetota</taxon>
        <taxon>Actinomycetes</taxon>
        <taxon>Kitasatosporales</taxon>
        <taxon>Streptomycetaceae</taxon>
        <taxon>Streptomyces</taxon>
    </lineage>
</organism>
<dbReference type="Proteomes" id="UP000608955">
    <property type="component" value="Unassembled WGS sequence"/>
</dbReference>
<dbReference type="RefSeq" id="WP_229865474.1">
    <property type="nucleotide sequence ID" value="NZ_BMVF01000011.1"/>
</dbReference>
<reference evidence="2" key="1">
    <citation type="journal article" date="2014" name="Int. J. Syst. Evol. Microbiol.">
        <title>Complete genome sequence of Corynebacterium casei LMG S-19264T (=DSM 44701T), isolated from a smear-ripened cheese.</title>
        <authorList>
            <consortium name="US DOE Joint Genome Institute (JGI-PGF)"/>
            <person name="Walter F."/>
            <person name="Albersmeier A."/>
            <person name="Kalinowski J."/>
            <person name="Ruckert C."/>
        </authorList>
    </citation>
    <scope>NUCLEOTIDE SEQUENCE</scope>
    <source>
        <strain evidence="2">JCM 4654</strain>
    </source>
</reference>
<comment type="caution">
    <text evidence="2">The sequence shown here is derived from an EMBL/GenBank/DDBJ whole genome shotgun (WGS) entry which is preliminary data.</text>
</comment>
<feature type="compositionally biased region" description="Basic and acidic residues" evidence="1">
    <location>
        <begin position="42"/>
        <end position="61"/>
    </location>
</feature>
<sequence>MTEDDISPGGAAPTRMRLNHAAPLDGGGGSPSGGKDLASSPAEKKKAAEAIERHLEPDTHRNGTQARESTGAAAREFEEWLTGPALKTARKTWSEQLTTLMNRLGSEKAALRATNTLLQNTDTGIELGIRKSSALDSF</sequence>
<evidence type="ECO:0000256" key="1">
    <source>
        <dbReference type="SAM" id="MobiDB-lite"/>
    </source>
</evidence>
<evidence type="ECO:0000313" key="2">
    <source>
        <dbReference type="EMBL" id="GHD92037.1"/>
    </source>
</evidence>
<proteinExistence type="predicted"/>
<gene>
    <name evidence="2" type="ORF">GCM10010508_43180</name>
</gene>
<reference evidence="2" key="2">
    <citation type="submission" date="2020-09" db="EMBL/GenBank/DDBJ databases">
        <authorList>
            <person name="Sun Q."/>
            <person name="Ohkuma M."/>
        </authorList>
    </citation>
    <scope>NUCLEOTIDE SEQUENCE</scope>
    <source>
        <strain evidence="2">JCM 4654</strain>
    </source>
</reference>
<protein>
    <submittedName>
        <fullName evidence="2">Uncharacterized protein</fullName>
    </submittedName>
</protein>
<accession>A0A919CWI2</accession>
<evidence type="ECO:0000313" key="3">
    <source>
        <dbReference type="Proteomes" id="UP000608955"/>
    </source>
</evidence>